<name>A0A368N7K9_9GAMM</name>
<gene>
    <name evidence="1" type="ORF">DU002_16195</name>
</gene>
<dbReference type="InterPro" id="IPR021284">
    <property type="entry name" value="DUF2750"/>
</dbReference>
<organism evidence="1 2">
    <name type="scientific">Corallincola holothuriorum</name>
    <dbReference type="NCBI Taxonomy" id="2282215"/>
    <lineage>
        <taxon>Bacteria</taxon>
        <taxon>Pseudomonadati</taxon>
        <taxon>Pseudomonadota</taxon>
        <taxon>Gammaproteobacteria</taxon>
        <taxon>Alteromonadales</taxon>
        <taxon>Psychromonadaceae</taxon>
        <taxon>Corallincola</taxon>
    </lineage>
</organism>
<dbReference type="Pfam" id="PF11042">
    <property type="entry name" value="DUF2750"/>
    <property type="match status" value="1"/>
</dbReference>
<sequence length="122" mass="13301">MTDTAKNTTALFGEKSETRYEAFLEMALAAEQVWVLKDDEGCLIVTSGDEECLPVWPSEDAAAACAIADWKGLEPLAVSLVDWMEKWLPGMEKDDRVVAVFPNLAGESLVVSASELYAELDA</sequence>
<accession>A0A368N7K9</accession>
<dbReference type="Proteomes" id="UP000252558">
    <property type="component" value="Unassembled WGS sequence"/>
</dbReference>
<dbReference type="AlphaFoldDB" id="A0A368N7K9"/>
<reference evidence="1 2" key="1">
    <citation type="submission" date="2018-07" db="EMBL/GenBank/DDBJ databases">
        <title>Corallincola holothuriorum sp. nov., a new facultative anaerobe isolated from sea cucumber Apostichopus japonicus.</title>
        <authorList>
            <person name="Xia H."/>
        </authorList>
    </citation>
    <scope>NUCLEOTIDE SEQUENCE [LARGE SCALE GENOMIC DNA]</scope>
    <source>
        <strain evidence="1 2">C4</strain>
    </source>
</reference>
<comment type="caution">
    <text evidence="1">The sequence shown here is derived from an EMBL/GenBank/DDBJ whole genome shotgun (WGS) entry which is preliminary data.</text>
</comment>
<protein>
    <submittedName>
        <fullName evidence="1">DUF2750 domain-containing protein</fullName>
    </submittedName>
</protein>
<evidence type="ECO:0000313" key="1">
    <source>
        <dbReference type="EMBL" id="RCU45259.1"/>
    </source>
</evidence>
<dbReference type="OrthoDB" id="2936081at2"/>
<proteinExistence type="predicted"/>
<dbReference type="RefSeq" id="WP_114339482.1">
    <property type="nucleotide sequence ID" value="NZ_QPID01000011.1"/>
</dbReference>
<keyword evidence="2" id="KW-1185">Reference proteome</keyword>
<dbReference type="EMBL" id="QPID01000011">
    <property type="protein sequence ID" value="RCU45259.1"/>
    <property type="molecule type" value="Genomic_DNA"/>
</dbReference>
<evidence type="ECO:0000313" key="2">
    <source>
        <dbReference type="Proteomes" id="UP000252558"/>
    </source>
</evidence>